<keyword evidence="2" id="KW-1185">Reference proteome</keyword>
<protein>
    <submittedName>
        <fullName evidence="1">Uncharacterized protein</fullName>
    </submittedName>
</protein>
<evidence type="ECO:0000313" key="1">
    <source>
        <dbReference type="EMBL" id="MBB3662719.1"/>
    </source>
</evidence>
<gene>
    <name evidence="1" type="ORF">FB384_001623</name>
</gene>
<dbReference type="RefSeq" id="WP_183785755.1">
    <property type="nucleotide sequence ID" value="NZ_JACIBS010000001.1"/>
</dbReference>
<proteinExistence type="predicted"/>
<comment type="caution">
    <text evidence="1">The sequence shown here is derived from an EMBL/GenBank/DDBJ whole genome shotgun (WGS) entry which is preliminary data.</text>
</comment>
<dbReference type="AlphaFoldDB" id="A0A839XLL7"/>
<accession>A0A839XLL7</accession>
<name>A0A839XLL7_9PSEU</name>
<dbReference type="Proteomes" id="UP000564573">
    <property type="component" value="Unassembled WGS sequence"/>
</dbReference>
<dbReference type="EMBL" id="JACIBS010000001">
    <property type="protein sequence ID" value="MBB3662719.1"/>
    <property type="molecule type" value="Genomic_DNA"/>
</dbReference>
<reference evidence="1 2" key="1">
    <citation type="submission" date="2020-08" db="EMBL/GenBank/DDBJ databases">
        <title>Sequencing the genomes of 1000 actinobacteria strains.</title>
        <authorList>
            <person name="Klenk H.-P."/>
        </authorList>
    </citation>
    <scope>NUCLEOTIDE SEQUENCE [LARGE SCALE GENOMIC DNA]</scope>
    <source>
        <strain evidence="1 2">DSM 45267</strain>
    </source>
</reference>
<evidence type="ECO:0000313" key="2">
    <source>
        <dbReference type="Proteomes" id="UP000564573"/>
    </source>
</evidence>
<sequence length="57" mass="6249">MDNLWMLPALMPPEAPFDLHRCRLGPAIGEHVLTNVDRVKCAGHVDEVEGRGAEQGV</sequence>
<organism evidence="1 2">
    <name type="scientific">Prauserella sediminis</name>
    <dbReference type="NCBI Taxonomy" id="577680"/>
    <lineage>
        <taxon>Bacteria</taxon>
        <taxon>Bacillati</taxon>
        <taxon>Actinomycetota</taxon>
        <taxon>Actinomycetes</taxon>
        <taxon>Pseudonocardiales</taxon>
        <taxon>Pseudonocardiaceae</taxon>
        <taxon>Prauserella</taxon>
        <taxon>Prauserella salsuginis group</taxon>
    </lineage>
</organism>